<dbReference type="PANTHER" id="PTHR43788">
    <property type="entry name" value="DNA2/NAM7 HELICASE FAMILY MEMBER"/>
    <property type="match status" value="1"/>
</dbReference>
<keyword evidence="1" id="KW-0547">Nucleotide-binding</keyword>
<dbReference type="EMBL" id="CAFZ01000020">
    <property type="protein sequence ID" value="CCA67835.1"/>
    <property type="molecule type" value="Genomic_DNA"/>
</dbReference>
<dbReference type="STRING" id="1109443.G4T945"/>
<dbReference type="GO" id="GO:0016787">
    <property type="term" value="F:hydrolase activity"/>
    <property type="evidence" value="ECO:0007669"/>
    <property type="project" value="UniProtKB-KW"/>
</dbReference>
<name>G4T945_SERID</name>
<feature type="domain" description="DNA2/NAM7 helicase-like C-terminal" evidence="5">
    <location>
        <begin position="1250"/>
        <end position="1447"/>
    </location>
</feature>
<evidence type="ECO:0000259" key="5">
    <source>
        <dbReference type="Pfam" id="PF13087"/>
    </source>
</evidence>
<dbReference type="Proteomes" id="UP000007148">
    <property type="component" value="Unassembled WGS sequence"/>
</dbReference>
<keyword evidence="3" id="KW-0347">Helicase</keyword>
<comment type="caution">
    <text evidence="6">The sequence shown here is derived from an EMBL/GenBank/DDBJ whole genome shotgun (WGS) entry which is preliminary data.</text>
</comment>
<dbReference type="Pfam" id="PF13245">
    <property type="entry name" value="AAA_19"/>
    <property type="match status" value="1"/>
</dbReference>
<dbReference type="HOGENOM" id="CLU_004861_1_0_1"/>
<keyword evidence="2" id="KW-0378">Hydrolase</keyword>
<dbReference type="OrthoDB" id="6513042at2759"/>
<keyword evidence="4" id="KW-0067">ATP-binding</keyword>
<dbReference type="SUPFAM" id="SSF52540">
    <property type="entry name" value="P-loop containing nucleoside triphosphate hydrolases"/>
    <property type="match status" value="1"/>
</dbReference>
<keyword evidence="7" id="KW-1185">Reference proteome</keyword>
<reference evidence="6 7" key="1">
    <citation type="journal article" date="2011" name="PLoS Pathog.">
        <title>Endophytic Life Strategies Decoded by Genome and Transcriptome Analyses of the Mutualistic Root Symbiont Piriformospora indica.</title>
        <authorList>
            <person name="Zuccaro A."/>
            <person name="Lahrmann U."/>
            <person name="Guldener U."/>
            <person name="Langen G."/>
            <person name="Pfiffi S."/>
            <person name="Biedenkopf D."/>
            <person name="Wong P."/>
            <person name="Samans B."/>
            <person name="Grimm C."/>
            <person name="Basiewicz M."/>
            <person name="Murat C."/>
            <person name="Martin F."/>
            <person name="Kogel K.H."/>
        </authorList>
    </citation>
    <scope>NUCLEOTIDE SEQUENCE [LARGE SCALE GENOMIC DNA]</scope>
    <source>
        <strain evidence="6 7">DSM 11827</strain>
    </source>
</reference>
<evidence type="ECO:0000256" key="2">
    <source>
        <dbReference type="ARBA" id="ARBA00022801"/>
    </source>
</evidence>
<dbReference type="eggNOG" id="ENOG502SGH6">
    <property type="taxonomic scope" value="Eukaryota"/>
</dbReference>
<dbReference type="Gene3D" id="3.40.50.300">
    <property type="entry name" value="P-loop containing nucleotide triphosphate hydrolases"/>
    <property type="match status" value="2"/>
</dbReference>
<dbReference type="InterPro" id="IPR027417">
    <property type="entry name" value="P-loop_NTPase"/>
</dbReference>
<organism evidence="6 7">
    <name type="scientific">Serendipita indica (strain DSM 11827)</name>
    <name type="common">Root endophyte fungus</name>
    <name type="synonym">Piriformospora indica</name>
    <dbReference type="NCBI Taxonomy" id="1109443"/>
    <lineage>
        <taxon>Eukaryota</taxon>
        <taxon>Fungi</taxon>
        <taxon>Dikarya</taxon>
        <taxon>Basidiomycota</taxon>
        <taxon>Agaricomycotina</taxon>
        <taxon>Agaricomycetes</taxon>
        <taxon>Sebacinales</taxon>
        <taxon>Serendipitaceae</taxon>
        <taxon>Serendipita</taxon>
    </lineage>
</organism>
<dbReference type="GO" id="GO:0005524">
    <property type="term" value="F:ATP binding"/>
    <property type="evidence" value="ECO:0007669"/>
    <property type="project" value="UniProtKB-KW"/>
</dbReference>
<dbReference type="InterPro" id="IPR050534">
    <property type="entry name" value="Coronavir_polyprotein_1ab"/>
</dbReference>
<accession>G4T945</accession>
<dbReference type="GO" id="GO:0043139">
    <property type="term" value="F:5'-3' DNA helicase activity"/>
    <property type="evidence" value="ECO:0007669"/>
    <property type="project" value="TreeGrafter"/>
</dbReference>
<dbReference type="Pfam" id="PF13087">
    <property type="entry name" value="AAA_12"/>
    <property type="match status" value="1"/>
</dbReference>
<dbReference type="OMA" id="DKMQGQE"/>
<dbReference type="PANTHER" id="PTHR43788:SF8">
    <property type="entry name" value="DNA-BINDING PROTEIN SMUBP-2"/>
    <property type="match status" value="1"/>
</dbReference>
<dbReference type="InParanoid" id="G4T945"/>
<evidence type="ECO:0000256" key="1">
    <source>
        <dbReference type="ARBA" id="ARBA00022741"/>
    </source>
</evidence>
<evidence type="ECO:0000256" key="3">
    <source>
        <dbReference type="ARBA" id="ARBA00022806"/>
    </source>
</evidence>
<evidence type="ECO:0000313" key="7">
    <source>
        <dbReference type="Proteomes" id="UP000007148"/>
    </source>
</evidence>
<gene>
    <name evidence="6" type="ORF">PIIN_01659</name>
</gene>
<protein>
    <recommendedName>
        <fullName evidence="5">DNA2/NAM7 helicase-like C-terminal domain-containing protein</fullName>
    </recommendedName>
</protein>
<proteinExistence type="predicted"/>
<sequence>MSSHLSPTNVATFYHNQCDLYLHKSYHRPPSSSPRAQAVSPLAAAHYKRGLQWEAYLFRELQRRKQFIPLRKTHLYKPKEIRDALLDAAAQLRPRTSDEEEEDVRYIAYLSFQSPDFAREFAQHGSPPRSVAFGVAKPDLVKVSLGDQKDTIVWEIIDAKSSTAVKSSHNAQTGFYHLCLRSMFEDLPHLSGKKLVPSDKVSIWLPSRETDEAGIEDRVSLPSSMPTSLLLQPLSTFLFKKLPVILSKPRDQVEWYLNPSCQGCEFLDACRDKTRQEKRLGMIPNLSGSDARLLREVMDIVQRQNPDWNAVTDIEALDSLIKSPDMMRKLEVAYAPTTKKFKRIAGVHRFSGRGPELFSPLIDAALTQKPQLTRRRVFSFPRNEDVAIFISVIIDISKDPNASDGNIGAFCVSVVRLSTADHGTGRRKSAGAPMVMAHVTGHPKEFIRLVASLLVDIGKTPGARTQVYTYSLAERNAIVNHLIHAALSSPPYIPGESLATEGTSQGSFEESPGDIRLVLGALCDGAALLVTAYQPQLLSGVLLSFLSKKNTLSKAHLETCCRRLGLSGEGTTEVLRKRLEQEQWRLAEIGGRGIGAGVARREVGQLSKIVVLKKEVERLIALPVEGFIDLPSTAQVLLDPSDRRKSSIGQCEPDDVIFGAWMARGKKRFPGISGDEKPVIKWEDALKTRNRVMRAVLDNVRKRISDAGLSEQILLNEAKPIESGMLDLCESDKLRRLMYMTQFEVVLRLQELWQERLDGCPNAPILRYVRAEKRGTLWLQIFDVVSGVLEAPVEERPFYDWLLVPDDAGDGVPPEVHFDDLSLCSVVVRPNKFVRSRWDEQQPVVKQSITISNIVDVRMEKTPTEDGRSHKLCSQAVLETYYTGNHLTKGALYRISPRLVNFNFEKILLNLITMDFQHTVANNPVPFIDLIDNPEAFAQSPTFCGELEERKEKEIVRGLNELAKLGVEHASSLILKASQHRAAKRMMMKRLSVVWGPPGECTGKTYTLALSTLRILEVLGRRAPDQCPVILVTAMTHAAIEAIVGKIESLIGKYLAIKDRDSLWLNSVDLQRVRQGKTHPHPVLDNNKVYIFAGTTYQLYRFCEKAKLRANVVIIDEAGQLPLETAALVIRWLSSTGKLILAGDHEQLAPIFIGTYPEPEDLPLFGSVLDLLMGGRKRTGLAIAATEDESQHLYDAPVVQLLENFRLNEDLGTFVQIIYAKKFIPQKSQDDLGDLRLWLESNKSTNRIMEDARLFLLGLTEAMSNKKSHSFKLMRPQLPTSSGLEKQAQSQAVSLALIRVRVTKGSLSPYEEHVSAEAKLVAALVHWLREAFPEDSIFVACPHRIQRSAARQAILSPQEIETAERVAGDENVDNLAAELAAFHLSENGLRIDTVERLQGSEASFVIFPLSHTHQPSLSSHLGFLLSRRRLNVGISRAKNLCIVISSNQVLQPSLEVLTSEETRKGLEFLRAYEARSWSGDISLEI</sequence>
<evidence type="ECO:0000256" key="4">
    <source>
        <dbReference type="ARBA" id="ARBA00022840"/>
    </source>
</evidence>
<dbReference type="InterPro" id="IPR041679">
    <property type="entry name" value="DNA2/NAM7-like_C"/>
</dbReference>
<evidence type="ECO:0000313" key="6">
    <source>
        <dbReference type="EMBL" id="CCA67835.1"/>
    </source>
</evidence>